<evidence type="ECO:0000313" key="2">
    <source>
        <dbReference type="EMBL" id="OWM87178.1"/>
    </source>
</evidence>
<proteinExistence type="predicted"/>
<reference evidence="3" key="1">
    <citation type="journal article" date="2017" name="Plant J.">
        <title>The pomegranate (Punica granatum L.) genome and the genomics of punicalagin biosynthesis.</title>
        <authorList>
            <person name="Qin G."/>
            <person name="Xu C."/>
            <person name="Ming R."/>
            <person name="Tang H."/>
            <person name="Guyot R."/>
            <person name="Kramer E.M."/>
            <person name="Hu Y."/>
            <person name="Yi X."/>
            <person name="Qi Y."/>
            <person name="Xu X."/>
            <person name="Gao Z."/>
            <person name="Pan H."/>
            <person name="Jian J."/>
            <person name="Tian Y."/>
            <person name="Yue Z."/>
            <person name="Xu Y."/>
        </authorList>
    </citation>
    <scope>NUCLEOTIDE SEQUENCE [LARGE SCALE GENOMIC DNA]</scope>
    <source>
        <strain evidence="3">cv. Dabenzi</strain>
    </source>
</reference>
<dbReference type="Proteomes" id="UP000197138">
    <property type="component" value="Unassembled WGS sequence"/>
</dbReference>
<evidence type="ECO:0000256" key="1">
    <source>
        <dbReference type="SAM" id="MobiDB-lite"/>
    </source>
</evidence>
<gene>
    <name evidence="2" type="ORF">CDL15_Pgr010210</name>
</gene>
<evidence type="ECO:0000313" key="3">
    <source>
        <dbReference type="Proteomes" id="UP000197138"/>
    </source>
</evidence>
<accession>A0A218XQU5</accession>
<dbReference type="EMBL" id="MTKT01000826">
    <property type="protein sequence ID" value="OWM87178.1"/>
    <property type="molecule type" value="Genomic_DNA"/>
</dbReference>
<organism evidence="2 3">
    <name type="scientific">Punica granatum</name>
    <name type="common">Pomegranate</name>
    <dbReference type="NCBI Taxonomy" id="22663"/>
    <lineage>
        <taxon>Eukaryota</taxon>
        <taxon>Viridiplantae</taxon>
        <taxon>Streptophyta</taxon>
        <taxon>Embryophyta</taxon>
        <taxon>Tracheophyta</taxon>
        <taxon>Spermatophyta</taxon>
        <taxon>Magnoliopsida</taxon>
        <taxon>eudicotyledons</taxon>
        <taxon>Gunneridae</taxon>
        <taxon>Pentapetalae</taxon>
        <taxon>rosids</taxon>
        <taxon>malvids</taxon>
        <taxon>Myrtales</taxon>
        <taxon>Lythraceae</taxon>
        <taxon>Punica</taxon>
    </lineage>
</organism>
<name>A0A218XQU5_PUNGR</name>
<dbReference type="AlphaFoldDB" id="A0A218XQU5"/>
<feature type="compositionally biased region" description="Acidic residues" evidence="1">
    <location>
        <begin position="33"/>
        <end position="50"/>
    </location>
</feature>
<protein>
    <submittedName>
        <fullName evidence="2">Uncharacterized protein</fullName>
    </submittedName>
</protein>
<sequence length="62" mass="6684">MHKRLKIDDGSSSLVDHTAPHEGKGNQGKGSQEDDEDDSSSSSNDDDDDAVLPYLDHEADEA</sequence>
<feature type="region of interest" description="Disordered" evidence="1">
    <location>
        <begin position="1"/>
        <end position="62"/>
    </location>
</feature>
<comment type="caution">
    <text evidence="2">The sequence shown here is derived from an EMBL/GenBank/DDBJ whole genome shotgun (WGS) entry which is preliminary data.</text>
</comment>